<dbReference type="Gene3D" id="3.10.450.240">
    <property type="match status" value="1"/>
</dbReference>
<dbReference type="SUPFAM" id="SSF54427">
    <property type="entry name" value="NTF2-like"/>
    <property type="match status" value="1"/>
</dbReference>
<feature type="domain" description="Tim44-like" evidence="3">
    <location>
        <begin position="183"/>
        <end position="326"/>
    </location>
</feature>
<dbReference type="RefSeq" id="WP_242535003.1">
    <property type="nucleotide sequence ID" value="NZ_JAFFQX010000021.1"/>
</dbReference>
<dbReference type="EMBL" id="JACIDJ010000001">
    <property type="protein sequence ID" value="MBB3897613.1"/>
    <property type="molecule type" value="Genomic_DNA"/>
</dbReference>
<feature type="compositionally biased region" description="Low complexity" evidence="1">
    <location>
        <begin position="42"/>
        <end position="51"/>
    </location>
</feature>
<dbReference type="InterPro" id="IPR032710">
    <property type="entry name" value="NTF2-like_dom_sf"/>
</dbReference>
<keyword evidence="2" id="KW-0472">Membrane</keyword>
<keyword evidence="2" id="KW-0812">Transmembrane</keyword>
<dbReference type="AlphaFoldDB" id="A0A840AAR5"/>
<keyword evidence="5" id="KW-1185">Reference proteome</keyword>
<feature type="transmembrane region" description="Helical" evidence="2">
    <location>
        <begin position="121"/>
        <end position="142"/>
    </location>
</feature>
<feature type="transmembrane region" description="Helical" evidence="2">
    <location>
        <begin position="95"/>
        <end position="115"/>
    </location>
</feature>
<feature type="region of interest" description="Disordered" evidence="1">
    <location>
        <begin position="149"/>
        <end position="175"/>
    </location>
</feature>
<sequence>MTALAVAAFVLAPALAEAQRARGGFGGSRGARTYQAPPPTSTAPQAAQPMQRTQQPPMAPGASTAGRPAAGAAAAGAAARPGFFARNPFMGGMMLGLFGAGIFGLLAGSGFFSGLGSLAGILGFMLQLALIAGVVMLVMAFLRRRQQPQPAGMARDMQGGGNPPPGPGSLGNLSGRGTMGAGMGLGARPAQEAPVQVGPADYEAFERLLAQVNDAWTREDMAALGRVATPEVVQYFRDDLADLAARGLKNETTDTKLEQGDLAEAWREGAREYATVAMRYSMIEVTREIASGRVVEGSATERGMGTEIWTFVRVQGGPWTLSAIQPAG</sequence>
<dbReference type="InterPro" id="IPR007379">
    <property type="entry name" value="Tim44-like_dom"/>
</dbReference>
<dbReference type="Proteomes" id="UP000553193">
    <property type="component" value="Unassembled WGS sequence"/>
</dbReference>
<evidence type="ECO:0000313" key="5">
    <source>
        <dbReference type="Proteomes" id="UP000553193"/>
    </source>
</evidence>
<proteinExistence type="predicted"/>
<protein>
    <submittedName>
        <fullName evidence="4">Putative lipid-binding transport protein (Tim44 family)</fullName>
    </submittedName>
</protein>
<gene>
    <name evidence="4" type="ORF">GGQ83_001039</name>
</gene>
<dbReference type="PANTHER" id="PTHR41542:SF1">
    <property type="entry name" value="BLL5807 PROTEIN"/>
    <property type="match status" value="1"/>
</dbReference>
<reference evidence="4 5" key="1">
    <citation type="submission" date="2020-08" db="EMBL/GenBank/DDBJ databases">
        <title>Genomic Encyclopedia of Type Strains, Phase IV (KMG-IV): sequencing the most valuable type-strain genomes for metagenomic binning, comparative biology and taxonomic classification.</title>
        <authorList>
            <person name="Goeker M."/>
        </authorList>
    </citation>
    <scope>NUCLEOTIDE SEQUENCE [LARGE SCALE GENOMIC DNA]</scope>
    <source>
        <strain evidence="4 5">DSM 19979</strain>
    </source>
</reference>
<dbReference type="SMART" id="SM00978">
    <property type="entry name" value="Tim44"/>
    <property type="match status" value="1"/>
</dbReference>
<keyword evidence="2" id="KW-1133">Transmembrane helix</keyword>
<organism evidence="4 5">
    <name type="scientific">Roseococcus suduntuyensis</name>
    <dbReference type="NCBI Taxonomy" id="455361"/>
    <lineage>
        <taxon>Bacteria</taxon>
        <taxon>Pseudomonadati</taxon>
        <taxon>Pseudomonadota</taxon>
        <taxon>Alphaproteobacteria</taxon>
        <taxon>Acetobacterales</taxon>
        <taxon>Roseomonadaceae</taxon>
        <taxon>Roseococcus</taxon>
    </lineage>
</organism>
<feature type="region of interest" description="Disordered" evidence="1">
    <location>
        <begin position="22"/>
        <end position="67"/>
    </location>
</feature>
<evidence type="ECO:0000259" key="3">
    <source>
        <dbReference type="SMART" id="SM00978"/>
    </source>
</evidence>
<name>A0A840AAR5_9PROT</name>
<evidence type="ECO:0000313" key="4">
    <source>
        <dbReference type="EMBL" id="MBB3897613.1"/>
    </source>
</evidence>
<dbReference type="PANTHER" id="PTHR41542">
    <property type="entry name" value="BLL5807 PROTEIN"/>
    <property type="match status" value="1"/>
</dbReference>
<comment type="caution">
    <text evidence="4">The sequence shown here is derived from an EMBL/GenBank/DDBJ whole genome shotgun (WGS) entry which is preliminary data.</text>
</comment>
<evidence type="ECO:0000256" key="2">
    <source>
        <dbReference type="SAM" id="Phobius"/>
    </source>
</evidence>
<evidence type="ECO:0000256" key="1">
    <source>
        <dbReference type="SAM" id="MobiDB-lite"/>
    </source>
</evidence>
<dbReference type="Pfam" id="PF04280">
    <property type="entry name" value="Tim44"/>
    <property type="match status" value="1"/>
</dbReference>
<accession>A0A840AAR5</accession>